<organism evidence="2 4">
    <name type="scientific">Perkinsus olseni</name>
    <name type="common">Perkinsus atlanticus</name>
    <dbReference type="NCBI Taxonomy" id="32597"/>
    <lineage>
        <taxon>Eukaryota</taxon>
        <taxon>Sar</taxon>
        <taxon>Alveolata</taxon>
        <taxon>Perkinsozoa</taxon>
        <taxon>Perkinsea</taxon>
        <taxon>Perkinsida</taxon>
        <taxon>Perkinsidae</taxon>
        <taxon>Perkinsus</taxon>
    </lineage>
</organism>
<dbReference type="Gene3D" id="2.40.70.10">
    <property type="entry name" value="Acid Proteases"/>
    <property type="match status" value="1"/>
</dbReference>
<dbReference type="SUPFAM" id="SSF50630">
    <property type="entry name" value="Acid proteases"/>
    <property type="match status" value="1"/>
</dbReference>
<dbReference type="EMBL" id="JABANN010000083">
    <property type="protein sequence ID" value="KAF4672224.1"/>
    <property type="molecule type" value="Genomic_DNA"/>
</dbReference>
<dbReference type="AlphaFoldDB" id="A0A7J6M311"/>
<dbReference type="EMBL" id="JABAHT010000083">
    <property type="protein sequence ID" value="KAF4665942.1"/>
    <property type="molecule type" value="Genomic_DNA"/>
</dbReference>
<protein>
    <recommendedName>
        <fullName evidence="1">Peptidase A1 domain-containing protein</fullName>
    </recommendedName>
</protein>
<comment type="caution">
    <text evidence="2">The sequence shown here is derived from an EMBL/GenBank/DDBJ whole genome shotgun (WGS) entry which is preliminary data.</text>
</comment>
<dbReference type="PROSITE" id="PS51767">
    <property type="entry name" value="PEPTIDASE_A1"/>
    <property type="match status" value="1"/>
</dbReference>
<gene>
    <name evidence="3" type="ORF">FOL46_009300</name>
    <name evidence="2" type="ORF">FOZ61_010346</name>
</gene>
<dbReference type="OrthoDB" id="10278500at2759"/>
<dbReference type="Proteomes" id="UP000572268">
    <property type="component" value="Unassembled WGS sequence"/>
</dbReference>
<accession>A0A7J6M311</accession>
<evidence type="ECO:0000313" key="4">
    <source>
        <dbReference type="Proteomes" id="UP000570595"/>
    </source>
</evidence>
<dbReference type="InterPro" id="IPR021109">
    <property type="entry name" value="Peptidase_aspartic_dom_sf"/>
</dbReference>
<dbReference type="Pfam" id="PF00026">
    <property type="entry name" value="Asp"/>
    <property type="match status" value="1"/>
</dbReference>
<sequence>MEALWSLWRLRTRVTKPSSGIEEDVSGPGSFDTGTNALVMPHSIANPVLDRLQANVTLSEESGLLKVSCADAAHLPPITVLMKGFGGELPLLEIPATSYVYKETEAVRLLAITFSDKWILGLPALTGHFFLYDWENSRIGFADLK</sequence>
<reference evidence="4 5" key="1">
    <citation type="submission" date="2020-04" db="EMBL/GenBank/DDBJ databases">
        <title>Perkinsus olseni comparative genomics.</title>
        <authorList>
            <person name="Bogema D.R."/>
        </authorList>
    </citation>
    <scope>NUCLEOTIDE SEQUENCE [LARGE SCALE GENOMIC DNA]</scope>
    <source>
        <strain evidence="2">ATCC PRA-179</strain>
        <strain evidence="3">ATCC PRA-31</strain>
    </source>
</reference>
<evidence type="ECO:0000313" key="2">
    <source>
        <dbReference type="EMBL" id="KAF4665942.1"/>
    </source>
</evidence>
<evidence type="ECO:0000313" key="5">
    <source>
        <dbReference type="Proteomes" id="UP000572268"/>
    </source>
</evidence>
<proteinExistence type="predicted"/>
<dbReference type="Proteomes" id="UP000570595">
    <property type="component" value="Unassembled WGS sequence"/>
</dbReference>
<feature type="domain" description="Peptidase A1" evidence="1">
    <location>
        <begin position="1"/>
        <end position="142"/>
    </location>
</feature>
<name>A0A7J6M311_PEROL</name>
<dbReference type="InterPro" id="IPR033121">
    <property type="entry name" value="PEPTIDASE_A1"/>
</dbReference>
<evidence type="ECO:0000313" key="3">
    <source>
        <dbReference type="EMBL" id="KAF4672224.1"/>
    </source>
</evidence>
<evidence type="ECO:0000259" key="1">
    <source>
        <dbReference type="PROSITE" id="PS51767"/>
    </source>
</evidence>